<dbReference type="InterPro" id="IPR001680">
    <property type="entry name" value="WD40_rpt"/>
</dbReference>
<dbReference type="InterPro" id="IPR037850">
    <property type="entry name" value="RBBP5/Swd1"/>
</dbReference>
<dbReference type="PROSITE" id="PS50082">
    <property type="entry name" value="WD_REPEATS_2"/>
    <property type="match status" value="2"/>
</dbReference>
<feature type="repeat" description="WD" evidence="5">
    <location>
        <begin position="549"/>
        <end position="580"/>
    </location>
</feature>
<evidence type="ECO:0000256" key="6">
    <source>
        <dbReference type="SAM" id="MobiDB-lite"/>
    </source>
</evidence>
<dbReference type="eggNOG" id="KOG1273">
    <property type="taxonomic scope" value="Eukaryota"/>
</dbReference>
<keyword evidence="8" id="KW-1185">Reference proteome</keyword>
<reference evidence="7 8" key="1">
    <citation type="journal article" date="2008" name="Nature">
        <title>The Phaeodactylum genome reveals the evolutionary history of diatom genomes.</title>
        <authorList>
            <person name="Bowler C."/>
            <person name="Allen A.E."/>
            <person name="Badger J.H."/>
            <person name="Grimwood J."/>
            <person name="Jabbari K."/>
            <person name="Kuo A."/>
            <person name="Maheswari U."/>
            <person name="Martens C."/>
            <person name="Maumus F."/>
            <person name="Otillar R.P."/>
            <person name="Rayko E."/>
            <person name="Salamov A."/>
            <person name="Vandepoele K."/>
            <person name="Beszteri B."/>
            <person name="Gruber A."/>
            <person name="Heijde M."/>
            <person name="Katinka M."/>
            <person name="Mock T."/>
            <person name="Valentin K."/>
            <person name="Verret F."/>
            <person name="Berges J.A."/>
            <person name="Brownlee C."/>
            <person name="Cadoret J.P."/>
            <person name="Chiovitti A."/>
            <person name="Choi C.J."/>
            <person name="Coesel S."/>
            <person name="De Martino A."/>
            <person name="Detter J.C."/>
            <person name="Durkin C."/>
            <person name="Falciatore A."/>
            <person name="Fournet J."/>
            <person name="Haruta M."/>
            <person name="Huysman M.J."/>
            <person name="Jenkins B.D."/>
            <person name="Jiroutova K."/>
            <person name="Jorgensen R.E."/>
            <person name="Joubert Y."/>
            <person name="Kaplan A."/>
            <person name="Kroger N."/>
            <person name="Kroth P.G."/>
            <person name="La Roche J."/>
            <person name="Lindquist E."/>
            <person name="Lommer M."/>
            <person name="Martin-Jezequel V."/>
            <person name="Lopez P.J."/>
            <person name="Lucas S."/>
            <person name="Mangogna M."/>
            <person name="McGinnis K."/>
            <person name="Medlin L.K."/>
            <person name="Montsant A."/>
            <person name="Oudot-Le Secq M.P."/>
            <person name="Napoli C."/>
            <person name="Obornik M."/>
            <person name="Parker M.S."/>
            <person name="Petit J.L."/>
            <person name="Porcel B.M."/>
            <person name="Poulsen N."/>
            <person name="Robison M."/>
            <person name="Rychlewski L."/>
            <person name="Rynearson T.A."/>
            <person name="Schmutz J."/>
            <person name="Shapiro H."/>
            <person name="Siaut M."/>
            <person name="Stanley M."/>
            <person name="Sussman M.R."/>
            <person name="Taylor A.R."/>
            <person name="Vardi A."/>
            <person name="von Dassow P."/>
            <person name="Vyverman W."/>
            <person name="Willis A."/>
            <person name="Wyrwicz L.S."/>
            <person name="Rokhsar D.S."/>
            <person name="Weissenbach J."/>
            <person name="Armbrust E.V."/>
            <person name="Green B.R."/>
            <person name="Van de Peer Y."/>
            <person name="Grigoriev I.V."/>
        </authorList>
    </citation>
    <scope>NUCLEOTIDE SEQUENCE [LARGE SCALE GENOMIC DNA]</scope>
    <source>
        <strain evidence="7 8">CCAP 1055/1</strain>
    </source>
</reference>
<feature type="repeat" description="WD" evidence="5">
    <location>
        <begin position="144"/>
        <end position="170"/>
    </location>
</feature>
<dbReference type="Pfam" id="PF00400">
    <property type="entry name" value="WD40"/>
    <property type="match status" value="2"/>
</dbReference>
<dbReference type="OMA" id="SEECAHA"/>
<dbReference type="HOGENOM" id="CLU_406277_0_0_1"/>
<dbReference type="STRING" id="556484.B7G671"/>
<protein>
    <recommendedName>
        <fullName evidence="9">WD40 repeat-like protein</fullName>
    </recommendedName>
</protein>
<dbReference type="EMBL" id="CM000618">
    <property type="protein sequence ID" value="EEC45961.1"/>
    <property type="molecule type" value="Genomic_DNA"/>
</dbReference>
<dbReference type="PANTHER" id="PTHR44040:SF1">
    <property type="entry name" value="RETINOBLASTOMA-BINDING PROTEIN 5"/>
    <property type="match status" value="1"/>
</dbReference>
<keyword evidence="4" id="KW-0539">Nucleus</keyword>
<dbReference type="InterPro" id="IPR015943">
    <property type="entry name" value="WD40/YVTN_repeat-like_dom_sf"/>
</dbReference>
<dbReference type="GO" id="GO:0048188">
    <property type="term" value="C:Set1C/COMPASS complex"/>
    <property type="evidence" value="ECO:0007669"/>
    <property type="project" value="InterPro"/>
</dbReference>
<dbReference type="SUPFAM" id="SSF50978">
    <property type="entry name" value="WD40 repeat-like"/>
    <property type="match status" value="1"/>
</dbReference>
<dbReference type="InterPro" id="IPR036322">
    <property type="entry name" value="WD40_repeat_dom_sf"/>
</dbReference>
<feature type="region of interest" description="Disordered" evidence="6">
    <location>
        <begin position="191"/>
        <end position="252"/>
    </location>
</feature>
<dbReference type="KEGG" id="pti:PHATRDRAFT_48160"/>
<dbReference type="PANTHER" id="PTHR44040">
    <property type="entry name" value="RETINOBLASTOMA-BINDING PROTEIN 5"/>
    <property type="match status" value="1"/>
</dbReference>
<dbReference type="InParanoid" id="B7G671"/>
<evidence type="ECO:0008006" key="9">
    <source>
        <dbReference type="Google" id="ProtNLM"/>
    </source>
</evidence>
<keyword evidence="3" id="KW-0677">Repeat</keyword>
<feature type="compositionally biased region" description="Low complexity" evidence="6">
    <location>
        <begin position="192"/>
        <end position="209"/>
    </location>
</feature>
<dbReference type="AlphaFoldDB" id="B7G671"/>
<evidence type="ECO:0000313" key="8">
    <source>
        <dbReference type="Proteomes" id="UP000000759"/>
    </source>
</evidence>
<dbReference type="Proteomes" id="UP000000759">
    <property type="component" value="Chromosome 16"/>
</dbReference>
<evidence type="ECO:0000256" key="4">
    <source>
        <dbReference type="ARBA" id="ARBA00023242"/>
    </source>
</evidence>
<dbReference type="OrthoDB" id="196858at2759"/>
<reference evidence="8" key="2">
    <citation type="submission" date="2008-08" db="EMBL/GenBank/DDBJ databases">
        <authorList>
            <consortium name="Diatom Consortium"/>
            <person name="Grigoriev I."/>
            <person name="Grimwood J."/>
            <person name="Kuo A."/>
            <person name="Otillar R.P."/>
            <person name="Salamov A."/>
            <person name="Detter J.C."/>
            <person name="Lindquist E."/>
            <person name="Shapiro H."/>
            <person name="Lucas S."/>
            <person name="Glavina del Rio T."/>
            <person name="Pitluck S."/>
            <person name="Rokhsar D."/>
            <person name="Bowler C."/>
        </authorList>
    </citation>
    <scope>GENOME REANNOTATION</scope>
    <source>
        <strain evidence="8">CCAP 1055/1</strain>
    </source>
</reference>
<dbReference type="Gene3D" id="2.130.10.10">
    <property type="entry name" value="YVTN repeat-like/Quinoprotein amine dehydrogenase"/>
    <property type="match status" value="2"/>
</dbReference>
<keyword evidence="2 5" id="KW-0853">WD repeat</keyword>
<evidence type="ECO:0000256" key="5">
    <source>
        <dbReference type="PROSITE-ProRule" id="PRU00221"/>
    </source>
</evidence>
<comment type="subcellular location">
    <subcellularLocation>
        <location evidence="1">Nucleus</location>
    </subcellularLocation>
</comment>
<accession>B7G671</accession>
<sequence>MNLELLDPFGRQIPDRVDSTLSMADPSFHFRRHELLEAHTVPPSKKGRAVLVDPEWQAAYHVAFNRRGTYLAVGYGSGAVGVHNVLSRTLSALYPNDDLPEVELDLEDTKRLGSSKNSQKAKHKSKNISNAQEASSKATTRRGVTSVSWSRRSRSLLVGAAGDATVRLWDTTHPYGSEECAHAIAAQVQDHTGGTNSTNTTSNNQTSATHVSSQNGGDDDASTEKRLSTSPHGRKERQSGLADDLPSAQHATEQTAATAFNDADDRYVLVQNTLALDILPVTENRTLPEQRWLPVDAIPTWSSNSRLCKSPAVSWSFDVPIGGSLQVHPRIRTCGLAALTDGTLVVFWMPANVWTHGKVVDDDREPSNDDQDAVPLYEQAKTLIIPLWDDTDEHFITCASFHPHRDRVYAATKEGTLLGWDIESLLQTLQSYTGVQSVTLPMVYPRFAIESNVSSAAAWYLLVSRNGKHIVVNCANGSLRLYATNECWETPDAVDKPHWVFQDVVNKVKFASCDLSGDGEFIVGGANGDDNKYEVYVWNTSTGALMDKLTGAGVSLYAVAWHPARTFLAVATSDGLVDMWGPRVNWTAFAPDFQALPSNVEYVEREDEFDVDTNGRFLADLDAKDQFDDDEASDVDVLTVARVPVFASDSEEESEVFTFPTRVRSGKWRVAKAATDD</sequence>
<dbReference type="PaxDb" id="2850-Phatr48160"/>
<dbReference type="SMART" id="SM00320">
    <property type="entry name" value="WD40"/>
    <property type="match status" value="6"/>
</dbReference>
<dbReference type="GeneID" id="7203498"/>
<gene>
    <name evidence="7" type="ORF">PHATRDRAFT_48160</name>
</gene>
<feature type="region of interest" description="Disordered" evidence="6">
    <location>
        <begin position="110"/>
        <end position="146"/>
    </location>
</feature>
<name>B7G671_PHATC</name>
<feature type="compositionally biased region" description="Polar residues" evidence="6">
    <location>
        <begin position="127"/>
        <end position="138"/>
    </location>
</feature>
<evidence type="ECO:0000256" key="3">
    <source>
        <dbReference type="ARBA" id="ARBA00022737"/>
    </source>
</evidence>
<proteinExistence type="predicted"/>
<dbReference type="RefSeq" id="XP_002182674.1">
    <property type="nucleotide sequence ID" value="XM_002182638.1"/>
</dbReference>
<evidence type="ECO:0000313" key="7">
    <source>
        <dbReference type="EMBL" id="EEC45961.1"/>
    </source>
</evidence>
<organism evidence="7 8">
    <name type="scientific">Phaeodactylum tricornutum (strain CCAP 1055/1)</name>
    <dbReference type="NCBI Taxonomy" id="556484"/>
    <lineage>
        <taxon>Eukaryota</taxon>
        <taxon>Sar</taxon>
        <taxon>Stramenopiles</taxon>
        <taxon>Ochrophyta</taxon>
        <taxon>Bacillariophyta</taxon>
        <taxon>Bacillariophyceae</taxon>
        <taxon>Bacillariophycidae</taxon>
        <taxon>Naviculales</taxon>
        <taxon>Phaeodactylaceae</taxon>
        <taxon>Phaeodactylum</taxon>
    </lineage>
</organism>
<evidence type="ECO:0000256" key="2">
    <source>
        <dbReference type="ARBA" id="ARBA00022574"/>
    </source>
</evidence>
<evidence type="ECO:0000256" key="1">
    <source>
        <dbReference type="ARBA" id="ARBA00004123"/>
    </source>
</evidence>